<keyword evidence="5 9" id="KW-0812">Transmembrane</keyword>
<evidence type="ECO:0000256" key="2">
    <source>
        <dbReference type="ARBA" id="ARBA00010072"/>
    </source>
</evidence>
<evidence type="ECO:0000256" key="6">
    <source>
        <dbReference type="ARBA" id="ARBA00022970"/>
    </source>
</evidence>
<dbReference type="GO" id="GO:0043190">
    <property type="term" value="C:ATP-binding cassette (ABC) transporter complex"/>
    <property type="evidence" value="ECO:0007669"/>
    <property type="project" value="InterPro"/>
</dbReference>
<feature type="transmembrane region" description="Helical" evidence="9">
    <location>
        <begin position="81"/>
        <end position="104"/>
    </location>
</feature>
<feature type="transmembrane region" description="Helical" evidence="9">
    <location>
        <begin position="116"/>
        <end position="135"/>
    </location>
</feature>
<evidence type="ECO:0000256" key="1">
    <source>
        <dbReference type="ARBA" id="ARBA00004429"/>
    </source>
</evidence>
<evidence type="ECO:0000256" key="5">
    <source>
        <dbReference type="ARBA" id="ARBA00022692"/>
    </source>
</evidence>
<dbReference type="Proteomes" id="UP000641137">
    <property type="component" value="Unassembled WGS sequence"/>
</dbReference>
<evidence type="ECO:0000256" key="8">
    <source>
        <dbReference type="ARBA" id="ARBA00023136"/>
    </source>
</evidence>
<dbReference type="Pfam" id="PF00528">
    <property type="entry name" value="BPD_transp_1"/>
    <property type="match status" value="1"/>
</dbReference>
<comment type="subcellular location">
    <subcellularLocation>
        <location evidence="1">Cell inner membrane</location>
        <topology evidence="1">Multi-pass membrane protein</topology>
    </subcellularLocation>
    <subcellularLocation>
        <location evidence="9">Cell membrane</location>
        <topology evidence="9">Multi-pass membrane protein</topology>
    </subcellularLocation>
</comment>
<dbReference type="SUPFAM" id="SSF161098">
    <property type="entry name" value="MetI-like"/>
    <property type="match status" value="1"/>
</dbReference>
<evidence type="ECO:0000259" key="10">
    <source>
        <dbReference type="PROSITE" id="PS50928"/>
    </source>
</evidence>
<dbReference type="CDD" id="cd06261">
    <property type="entry name" value="TM_PBP2"/>
    <property type="match status" value="1"/>
</dbReference>
<accession>A0A8J3DIS0</accession>
<dbReference type="InterPro" id="IPR035906">
    <property type="entry name" value="MetI-like_sf"/>
</dbReference>
<dbReference type="InterPro" id="IPR000515">
    <property type="entry name" value="MetI-like"/>
</dbReference>
<dbReference type="EMBL" id="BMZO01000006">
    <property type="protein sequence ID" value="GHC72285.1"/>
    <property type="molecule type" value="Genomic_DNA"/>
</dbReference>
<comment type="caution">
    <text evidence="11">The sequence shown here is derived from an EMBL/GenBank/DDBJ whole genome shotgun (WGS) entry which is preliminary data.</text>
</comment>
<evidence type="ECO:0000256" key="9">
    <source>
        <dbReference type="RuleBase" id="RU363032"/>
    </source>
</evidence>
<dbReference type="Gene3D" id="1.10.3720.10">
    <property type="entry name" value="MetI-like"/>
    <property type="match status" value="1"/>
</dbReference>
<proteinExistence type="inferred from homology"/>
<feature type="transmembrane region" description="Helical" evidence="9">
    <location>
        <begin position="51"/>
        <end position="74"/>
    </location>
</feature>
<dbReference type="AlphaFoldDB" id="A0A8J3DIS0"/>
<evidence type="ECO:0000313" key="12">
    <source>
        <dbReference type="Proteomes" id="UP000641137"/>
    </source>
</evidence>
<reference evidence="11" key="2">
    <citation type="submission" date="2020-09" db="EMBL/GenBank/DDBJ databases">
        <authorList>
            <person name="Sun Q."/>
            <person name="Kim S."/>
        </authorList>
    </citation>
    <scope>NUCLEOTIDE SEQUENCE</scope>
    <source>
        <strain evidence="11">KCTC 42097</strain>
    </source>
</reference>
<evidence type="ECO:0000313" key="11">
    <source>
        <dbReference type="EMBL" id="GHC72285.1"/>
    </source>
</evidence>
<reference evidence="11" key="1">
    <citation type="journal article" date="2014" name="Int. J. Syst. Evol. Microbiol.">
        <title>Complete genome sequence of Corynebacterium casei LMG S-19264T (=DSM 44701T), isolated from a smear-ripened cheese.</title>
        <authorList>
            <consortium name="US DOE Joint Genome Institute (JGI-PGF)"/>
            <person name="Walter F."/>
            <person name="Albersmeier A."/>
            <person name="Kalinowski J."/>
            <person name="Ruckert C."/>
        </authorList>
    </citation>
    <scope>NUCLEOTIDE SEQUENCE</scope>
    <source>
        <strain evidence="11">KCTC 42097</strain>
    </source>
</reference>
<keyword evidence="12" id="KW-1185">Reference proteome</keyword>
<protein>
    <submittedName>
        <fullName evidence="11">ABC transporter permease</fullName>
    </submittedName>
</protein>
<feature type="transmembrane region" description="Helical" evidence="9">
    <location>
        <begin position="216"/>
        <end position="237"/>
    </location>
</feature>
<gene>
    <name evidence="11" type="ORF">GCM10010136_19890</name>
</gene>
<organism evidence="11 12">
    <name type="scientific">Limoniibacter endophyticus</name>
    <dbReference type="NCBI Taxonomy" id="1565040"/>
    <lineage>
        <taxon>Bacteria</taxon>
        <taxon>Pseudomonadati</taxon>
        <taxon>Pseudomonadota</taxon>
        <taxon>Alphaproteobacteria</taxon>
        <taxon>Hyphomicrobiales</taxon>
        <taxon>Bartonellaceae</taxon>
        <taxon>Limoniibacter</taxon>
    </lineage>
</organism>
<evidence type="ECO:0000256" key="3">
    <source>
        <dbReference type="ARBA" id="ARBA00022448"/>
    </source>
</evidence>
<dbReference type="InterPro" id="IPR010065">
    <property type="entry name" value="AA_ABC_transptr_permease_3TM"/>
</dbReference>
<dbReference type="NCBIfam" id="TIGR01726">
    <property type="entry name" value="HEQRo_perm_3TM"/>
    <property type="match status" value="1"/>
</dbReference>
<keyword evidence="4" id="KW-1003">Cell membrane</keyword>
<keyword evidence="7 9" id="KW-1133">Transmembrane helix</keyword>
<evidence type="ECO:0000256" key="4">
    <source>
        <dbReference type="ARBA" id="ARBA00022475"/>
    </source>
</evidence>
<name>A0A8J3DIS0_9HYPH</name>
<evidence type="ECO:0000256" key="7">
    <source>
        <dbReference type="ARBA" id="ARBA00022989"/>
    </source>
</evidence>
<dbReference type="InterPro" id="IPR043429">
    <property type="entry name" value="ArtM/GltK/GlnP/TcyL/YhdX-like"/>
</dbReference>
<dbReference type="GO" id="GO:0006865">
    <property type="term" value="P:amino acid transport"/>
    <property type="evidence" value="ECO:0007669"/>
    <property type="project" value="UniProtKB-KW"/>
</dbReference>
<keyword evidence="3 9" id="KW-0813">Transport</keyword>
<sequence>MEASLLWLASFLCGSHNIDESEIMELIDTFFNWDILVRSFPILLRGLGNTLLLGITAIICGGLLGVGICLVRLYGPKFFRLLAVGYIDILRAMPVLVLLILIYYALPFVGIRFSSFTSAALALSLVLAAFTAEVLRAGIQAIPRGQFEAASALGLSFFLTMRKVILPQAMRIVIPPHTSNCVSIMKDTALASVVAMPDLLKQANDTQALMANPTPLIGAAIIYIALLWPMVRLVAWLEVRAQNQRSFVSK</sequence>
<keyword evidence="8 9" id="KW-0472">Membrane</keyword>
<keyword evidence="6" id="KW-0029">Amino-acid transport</keyword>
<comment type="similarity">
    <text evidence="2">Belongs to the binding-protein-dependent transport system permease family. HisMQ subfamily.</text>
</comment>
<dbReference type="PANTHER" id="PTHR30614:SF0">
    <property type="entry name" value="L-CYSTINE TRANSPORT SYSTEM PERMEASE PROTEIN TCYL"/>
    <property type="match status" value="1"/>
</dbReference>
<dbReference type="PROSITE" id="PS50928">
    <property type="entry name" value="ABC_TM1"/>
    <property type="match status" value="1"/>
</dbReference>
<feature type="domain" description="ABC transmembrane type-1" evidence="10">
    <location>
        <begin position="47"/>
        <end position="235"/>
    </location>
</feature>
<dbReference type="PANTHER" id="PTHR30614">
    <property type="entry name" value="MEMBRANE COMPONENT OF AMINO ACID ABC TRANSPORTER"/>
    <property type="match status" value="1"/>
</dbReference>
<dbReference type="GO" id="GO:0022857">
    <property type="term" value="F:transmembrane transporter activity"/>
    <property type="evidence" value="ECO:0007669"/>
    <property type="project" value="InterPro"/>
</dbReference>